<protein>
    <submittedName>
        <fullName evidence="2">Vitellogenin domain-containing protein</fullName>
    </submittedName>
</protein>
<dbReference type="Pfam" id="PF02995">
    <property type="entry name" value="DUF229"/>
    <property type="match status" value="1"/>
</dbReference>
<dbReference type="Proteomes" id="UP000095283">
    <property type="component" value="Unplaced"/>
</dbReference>
<organism evidence="1 2">
    <name type="scientific">Heterorhabditis bacteriophora</name>
    <name type="common">Entomopathogenic nematode worm</name>
    <dbReference type="NCBI Taxonomy" id="37862"/>
    <lineage>
        <taxon>Eukaryota</taxon>
        <taxon>Metazoa</taxon>
        <taxon>Ecdysozoa</taxon>
        <taxon>Nematoda</taxon>
        <taxon>Chromadorea</taxon>
        <taxon>Rhabditida</taxon>
        <taxon>Rhabditina</taxon>
        <taxon>Rhabditomorpha</taxon>
        <taxon>Strongyloidea</taxon>
        <taxon>Heterorhabditidae</taxon>
        <taxon>Heterorhabditis</taxon>
    </lineage>
</organism>
<evidence type="ECO:0000313" key="2">
    <source>
        <dbReference type="WBParaSite" id="Hba_16446"/>
    </source>
</evidence>
<name>A0A1I7XFE1_HETBA</name>
<sequence length="272" mass="31479">MMQQPSLPADWTYSTYCKRYLDDKLYIPTEYRDEGYKTFGAQDYDKGLLNYPNCKGLKGKEFQHSYRETEIYNRTKEREFELITPHDLHATFKDILYHQYETSFSNYTYRNFLPDSRGSSLLRDFEKGVPRNCKILPISSQYCICQFKKVIVVNSTLEEQLGNFVMDRITEILKTNNVTEQCEPEVLKKVKALLSYDMPHDQLGVSAIYDITFETSPSGAVFQILIRSANGSLELAGSSFTRLNEYGSHGACMSKDTLKPLCYCKKKIIHSK</sequence>
<evidence type="ECO:0000313" key="1">
    <source>
        <dbReference type="Proteomes" id="UP000095283"/>
    </source>
</evidence>
<proteinExistence type="predicted"/>
<reference evidence="2" key="1">
    <citation type="submission" date="2016-11" db="UniProtKB">
        <authorList>
            <consortium name="WormBaseParasite"/>
        </authorList>
    </citation>
    <scope>IDENTIFICATION</scope>
</reference>
<dbReference type="AlphaFoldDB" id="A0A1I7XFE1"/>
<dbReference type="WBParaSite" id="Hba_16446">
    <property type="protein sequence ID" value="Hba_16446"/>
    <property type="gene ID" value="Hba_16446"/>
</dbReference>
<dbReference type="InterPro" id="IPR004245">
    <property type="entry name" value="DUF229"/>
</dbReference>
<dbReference type="GO" id="GO:0005615">
    <property type="term" value="C:extracellular space"/>
    <property type="evidence" value="ECO:0007669"/>
    <property type="project" value="TreeGrafter"/>
</dbReference>
<keyword evidence="1" id="KW-1185">Reference proteome</keyword>
<dbReference type="PANTHER" id="PTHR10974">
    <property type="entry name" value="FI08016P-RELATED"/>
    <property type="match status" value="1"/>
</dbReference>
<accession>A0A1I7XFE1</accession>
<dbReference type="PANTHER" id="PTHR10974:SF75">
    <property type="entry name" value="SULFATASE DOMAIN-CONTAINING PROTEIN"/>
    <property type="match status" value="1"/>
</dbReference>